<protein>
    <submittedName>
        <fullName evidence="3">Alpha/beta hydrolase</fullName>
    </submittedName>
</protein>
<sequence>MGQLGFLPCNGAEIYYELAGAGETIVLLHGAPLDSRMWRPQMEALSQKYQVLRFDMRGMGQSLDPGIPFTLYEDLHSLLAQLGIESATFVGASFGCYAAVEYALAFPHQANGLVLLCPGGFAPPSASYQQRLQPFQEQFGMGNMKEAVEIILHIVLDGPDQERGRVQPHRQWLKEIYADIYRKAQPATMPKWLEPDPRSRLAEISVPTQVVIGELDHSDFLKAADTLVQTIPGAEQIRLPQSAHLPSIDNPDAVNQIIVDFLSSHTCTDK</sequence>
<dbReference type="Pfam" id="PF00561">
    <property type="entry name" value="Abhydrolase_1"/>
    <property type="match status" value="1"/>
</dbReference>
<dbReference type="PANTHER" id="PTHR43798">
    <property type="entry name" value="MONOACYLGLYCEROL LIPASE"/>
    <property type="match status" value="1"/>
</dbReference>
<dbReference type="RefSeq" id="WP_310763513.1">
    <property type="nucleotide sequence ID" value="NZ_CP134050.1"/>
</dbReference>
<dbReference type="Gene3D" id="3.40.50.1820">
    <property type="entry name" value="alpha/beta hydrolase"/>
    <property type="match status" value="1"/>
</dbReference>
<dbReference type="SUPFAM" id="SSF53474">
    <property type="entry name" value="alpha/beta-Hydrolases"/>
    <property type="match status" value="1"/>
</dbReference>
<gene>
    <name evidence="3" type="ORF">RGB73_15995</name>
</gene>
<dbReference type="InterPro" id="IPR000073">
    <property type="entry name" value="AB_hydrolase_1"/>
</dbReference>
<dbReference type="InterPro" id="IPR029058">
    <property type="entry name" value="AB_hydrolase_fold"/>
</dbReference>
<feature type="domain" description="AB hydrolase-1" evidence="2">
    <location>
        <begin position="24"/>
        <end position="251"/>
    </location>
</feature>
<organism evidence="3 4">
    <name type="scientific">Brevibacillus brevis</name>
    <name type="common">Bacillus brevis</name>
    <dbReference type="NCBI Taxonomy" id="1393"/>
    <lineage>
        <taxon>Bacteria</taxon>
        <taxon>Bacillati</taxon>
        <taxon>Bacillota</taxon>
        <taxon>Bacilli</taxon>
        <taxon>Bacillales</taxon>
        <taxon>Paenibacillaceae</taxon>
        <taxon>Brevibacillus</taxon>
    </lineage>
</organism>
<keyword evidence="1 3" id="KW-0378">Hydrolase</keyword>
<name>A0ABY9SXG3_BREBE</name>
<dbReference type="InterPro" id="IPR050266">
    <property type="entry name" value="AB_hydrolase_sf"/>
</dbReference>
<evidence type="ECO:0000259" key="2">
    <source>
        <dbReference type="Pfam" id="PF00561"/>
    </source>
</evidence>
<keyword evidence="4" id="KW-1185">Reference proteome</keyword>
<evidence type="ECO:0000313" key="4">
    <source>
        <dbReference type="Proteomes" id="UP001256827"/>
    </source>
</evidence>
<dbReference type="PRINTS" id="PR00412">
    <property type="entry name" value="EPOXHYDRLASE"/>
</dbReference>
<dbReference type="InterPro" id="IPR000639">
    <property type="entry name" value="Epox_hydrolase-like"/>
</dbReference>
<accession>A0ABY9SXG3</accession>
<dbReference type="EMBL" id="CP134050">
    <property type="protein sequence ID" value="WNC12242.1"/>
    <property type="molecule type" value="Genomic_DNA"/>
</dbReference>
<dbReference type="Proteomes" id="UP001256827">
    <property type="component" value="Chromosome"/>
</dbReference>
<evidence type="ECO:0000256" key="1">
    <source>
        <dbReference type="ARBA" id="ARBA00022801"/>
    </source>
</evidence>
<proteinExistence type="predicted"/>
<dbReference type="PANTHER" id="PTHR43798:SF31">
    <property type="entry name" value="AB HYDROLASE SUPERFAMILY PROTEIN YCLE"/>
    <property type="match status" value="1"/>
</dbReference>
<reference evidence="3 4" key="1">
    <citation type="submission" date="2023-09" db="EMBL/GenBank/DDBJ databases">
        <title>Complete Genome and Methylome dissection of Bacillus brevis NEB573 original source of BbsI restriction endonuclease.</title>
        <authorList>
            <person name="Fomenkov A."/>
            <person name="Roberts R.D."/>
        </authorList>
    </citation>
    <scope>NUCLEOTIDE SEQUENCE [LARGE SCALE GENOMIC DNA]</scope>
    <source>
        <strain evidence="3 4">NEB573</strain>
    </source>
</reference>
<dbReference type="GO" id="GO:0016787">
    <property type="term" value="F:hydrolase activity"/>
    <property type="evidence" value="ECO:0007669"/>
    <property type="project" value="UniProtKB-KW"/>
</dbReference>
<evidence type="ECO:0000313" key="3">
    <source>
        <dbReference type="EMBL" id="WNC12242.1"/>
    </source>
</evidence>